<feature type="region of interest" description="Disordered" evidence="1">
    <location>
        <begin position="170"/>
        <end position="191"/>
    </location>
</feature>
<dbReference type="OrthoDB" id="4505928at2759"/>
<reference evidence="2 3" key="1">
    <citation type="submission" date="2019-04" db="EMBL/GenBank/DDBJ databases">
        <title>Friends and foes A comparative genomics study of 23 Aspergillus species from section Flavi.</title>
        <authorList>
            <consortium name="DOE Joint Genome Institute"/>
            <person name="Kjaerbolling I."/>
            <person name="Vesth T."/>
            <person name="Frisvad J.C."/>
            <person name="Nybo J.L."/>
            <person name="Theobald S."/>
            <person name="Kildgaard S."/>
            <person name="Isbrandt T."/>
            <person name="Kuo A."/>
            <person name="Sato A."/>
            <person name="Lyhne E.K."/>
            <person name="Kogle M.E."/>
            <person name="Wiebenga A."/>
            <person name="Kun R.S."/>
            <person name="Lubbers R.J."/>
            <person name="Makela M.R."/>
            <person name="Barry K."/>
            <person name="Chovatia M."/>
            <person name="Clum A."/>
            <person name="Daum C."/>
            <person name="Haridas S."/>
            <person name="He G."/>
            <person name="LaButti K."/>
            <person name="Lipzen A."/>
            <person name="Mondo S."/>
            <person name="Riley R."/>
            <person name="Salamov A."/>
            <person name="Simmons B.A."/>
            <person name="Magnuson J.K."/>
            <person name="Henrissat B."/>
            <person name="Mortensen U.H."/>
            <person name="Larsen T.O."/>
            <person name="Devries R.P."/>
            <person name="Grigoriev I.V."/>
            <person name="Machida M."/>
            <person name="Baker S.E."/>
            <person name="Andersen M.R."/>
        </authorList>
    </citation>
    <scope>NUCLEOTIDE SEQUENCE [LARGE SCALE GENOMIC DNA]</scope>
    <source>
        <strain evidence="2 3">IBT 18842</strain>
    </source>
</reference>
<protein>
    <recommendedName>
        <fullName evidence="4">BZIP domain-containing protein</fullName>
    </recommendedName>
</protein>
<name>A0A5N6U6Q3_ASPAV</name>
<dbReference type="PANTHER" id="PTHR42070">
    <property type="entry name" value="FILAMENT ASSOCIATED PROTEIN, PUTATIVE (AFU_ORTHOLOGUE AFUA_8G06630)-RELATED"/>
    <property type="match status" value="1"/>
</dbReference>
<sequence>MEANSPNKKTDQTSSSIRIRNNQRRSRERRKEYTQDLERRLRKFETEGVQATREVQAAGRKAVEENILLRSLLMMHGVSDQEVREYLEAHTASNISSRSRIRAVVEKAHPSMSAGSETGSGEHLSDSRESRREYIRTMFNMAEEAAKSFSWIYQNQGALFGNRALDDTQRVPLPSASHDASEGLVSRSEASGQSTSCEVAAKIITSMRHHSDEQDVRSELGCQSSSNCMVRNMDIFQLLDE</sequence>
<dbReference type="CDD" id="cd14688">
    <property type="entry name" value="bZIP_YAP"/>
    <property type="match status" value="1"/>
</dbReference>
<evidence type="ECO:0000313" key="2">
    <source>
        <dbReference type="EMBL" id="KAE8154288.1"/>
    </source>
</evidence>
<dbReference type="EMBL" id="ML742030">
    <property type="protein sequence ID" value="KAE8154288.1"/>
    <property type="molecule type" value="Genomic_DNA"/>
</dbReference>
<dbReference type="AlphaFoldDB" id="A0A5N6U6Q3"/>
<gene>
    <name evidence="2" type="ORF">BDV25DRAFT_147875</name>
</gene>
<organism evidence="2 3">
    <name type="scientific">Aspergillus avenaceus</name>
    <dbReference type="NCBI Taxonomy" id="36643"/>
    <lineage>
        <taxon>Eukaryota</taxon>
        <taxon>Fungi</taxon>
        <taxon>Dikarya</taxon>
        <taxon>Ascomycota</taxon>
        <taxon>Pezizomycotina</taxon>
        <taxon>Eurotiomycetes</taxon>
        <taxon>Eurotiomycetidae</taxon>
        <taxon>Eurotiales</taxon>
        <taxon>Aspergillaceae</taxon>
        <taxon>Aspergillus</taxon>
        <taxon>Aspergillus subgen. Circumdati</taxon>
    </lineage>
</organism>
<feature type="region of interest" description="Disordered" evidence="1">
    <location>
        <begin position="1"/>
        <end position="34"/>
    </location>
</feature>
<feature type="region of interest" description="Disordered" evidence="1">
    <location>
        <begin position="106"/>
        <end position="129"/>
    </location>
</feature>
<keyword evidence="3" id="KW-1185">Reference proteome</keyword>
<evidence type="ECO:0000313" key="3">
    <source>
        <dbReference type="Proteomes" id="UP000325780"/>
    </source>
</evidence>
<evidence type="ECO:0008006" key="4">
    <source>
        <dbReference type="Google" id="ProtNLM"/>
    </source>
</evidence>
<evidence type="ECO:0000256" key="1">
    <source>
        <dbReference type="SAM" id="MobiDB-lite"/>
    </source>
</evidence>
<proteinExistence type="predicted"/>
<dbReference type="PANTHER" id="PTHR42070:SF1">
    <property type="entry name" value="FILAMENT ASSOCIATED PROTEIN, PUTATIVE (AFU_ORTHOLOGUE AFUA_8G06630)-RELATED"/>
    <property type="match status" value="1"/>
</dbReference>
<accession>A0A5N6U6Q3</accession>
<dbReference type="Proteomes" id="UP000325780">
    <property type="component" value="Unassembled WGS sequence"/>
</dbReference>